<evidence type="ECO:0000256" key="3">
    <source>
        <dbReference type="ARBA" id="ARBA00022729"/>
    </source>
</evidence>
<evidence type="ECO:0000256" key="5">
    <source>
        <dbReference type="ARBA" id="ARBA00023136"/>
    </source>
</evidence>
<dbReference type="InterPro" id="IPR043210">
    <property type="entry name" value="CD44_antigen-like"/>
</dbReference>
<evidence type="ECO:0000256" key="6">
    <source>
        <dbReference type="ARBA" id="ARBA00023157"/>
    </source>
</evidence>
<keyword evidence="5 11" id="KW-0472">Membrane</keyword>
<feature type="signal peptide" evidence="12">
    <location>
        <begin position="1"/>
        <end position="18"/>
    </location>
</feature>
<dbReference type="EMBL" id="OY660864">
    <property type="protein sequence ID" value="CAJ1049659.1"/>
    <property type="molecule type" value="Genomic_DNA"/>
</dbReference>
<keyword evidence="4 11" id="KW-1133">Transmembrane helix</keyword>
<evidence type="ECO:0000259" key="13">
    <source>
        <dbReference type="PROSITE" id="PS50963"/>
    </source>
</evidence>
<dbReference type="Pfam" id="PF00193">
    <property type="entry name" value="Xlink"/>
    <property type="match status" value="1"/>
</dbReference>
<evidence type="ECO:0000256" key="12">
    <source>
        <dbReference type="SAM" id="SignalP"/>
    </source>
</evidence>
<keyword evidence="15" id="KW-1185">Reference proteome</keyword>
<accession>A0AAV1ELT0</accession>
<evidence type="ECO:0000256" key="4">
    <source>
        <dbReference type="ARBA" id="ARBA00022989"/>
    </source>
</evidence>
<evidence type="ECO:0000313" key="15">
    <source>
        <dbReference type="Proteomes" id="UP001178508"/>
    </source>
</evidence>
<dbReference type="InterPro" id="IPR016187">
    <property type="entry name" value="CTDL_fold"/>
</dbReference>
<feature type="disulfide bond" evidence="9">
    <location>
        <begin position="88"/>
        <end position="109"/>
    </location>
</feature>
<dbReference type="InterPro" id="IPR016186">
    <property type="entry name" value="C-type_lectin-like/link_sf"/>
</dbReference>
<dbReference type="GO" id="GO:0007155">
    <property type="term" value="P:cell adhesion"/>
    <property type="evidence" value="ECO:0007669"/>
    <property type="project" value="InterPro"/>
</dbReference>
<dbReference type="PROSITE" id="PS50963">
    <property type="entry name" value="LINK_2"/>
    <property type="match status" value="1"/>
</dbReference>
<evidence type="ECO:0000256" key="7">
    <source>
        <dbReference type="ARBA" id="ARBA00023170"/>
    </source>
</evidence>
<evidence type="ECO:0000256" key="2">
    <source>
        <dbReference type="ARBA" id="ARBA00022692"/>
    </source>
</evidence>
<dbReference type="GO" id="GO:0004888">
    <property type="term" value="F:transmembrane signaling receptor activity"/>
    <property type="evidence" value="ECO:0007669"/>
    <property type="project" value="TreeGrafter"/>
</dbReference>
<dbReference type="InterPro" id="IPR000538">
    <property type="entry name" value="Link_dom"/>
</dbReference>
<protein>
    <submittedName>
        <fullName evidence="14">Lymphatic vessel endothelial hyaluronic acid receptor 1a</fullName>
    </submittedName>
</protein>
<dbReference type="PANTHER" id="PTHR10225">
    <property type="entry name" value="HYALURONAN RECEPTOR"/>
    <property type="match status" value="1"/>
</dbReference>
<keyword evidence="8" id="KW-0325">Glycoprotein</keyword>
<dbReference type="GO" id="GO:0005540">
    <property type="term" value="F:hyaluronic acid binding"/>
    <property type="evidence" value="ECO:0007669"/>
    <property type="project" value="InterPro"/>
</dbReference>
<feature type="chain" id="PRO_5043762913" evidence="12">
    <location>
        <begin position="19"/>
        <end position="265"/>
    </location>
</feature>
<dbReference type="GO" id="GO:0005886">
    <property type="term" value="C:plasma membrane"/>
    <property type="evidence" value="ECO:0007669"/>
    <property type="project" value="TreeGrafter"/>
</dbReference>
<organism evidence="14 15">
    <name type="scientific">Xyrichtys novacula</name>
    <name type="common">Pearly razorfish</name>
    <name type="synonym">Hemipteronotus novacula</name>
    <dbReference type="NCBI Taxonomy" id="13765"/>
    <lineage>
        <taxon>Eukaryota</taxon>
        <taxon>Metazoa</taxon>
        <taxon>Chordata</taxon>
        <taxon>Craniata</taxon>
        <taxon>Vertebrata</taxon>
        <taxon>Euteleostomi</taxon>
        <taxon>Actinopterygii</taxon>
        <taxon>Neopterygii</taxon>
        <taxon>Teleostei</taxon>
        <taxon>Neoteleostei</taxon>
        <taxon>Acanthomorphata</taxon>
        <taxon>Eupercaria</taxon>
        <taxon>Labriformes</taxon>
        <taxon>Labridae</taxon>
        <taxon>Xyrichtys</taxon>
    </lineage>
</organism>
<comment type="subcellular location">
    <subcellularLocation>
        <location evidence="1">Membrane</location>
        <topology evidence="1">Single-pass membrane protein</topology>
    </subcellularLocation>
</comment>
<evidence type="ECO:0000256" key="10">
    <source>
        <dbReference type="SAM" id="MobiDB-lite"/>
    </source>
</evidence>
<dbReference type="PANTHER" id="PTHR10225:SF2">
    <property type="entry name" value="LYMPHATIC VESSEL ENDOTHELIAL HYALURONIC ACID RECEPTOR 1"/>
    <property type="match status" value="1"/>
</dbReference>
<evidence type="ECO:0000256" key="1">
    <source>
        <dbReference type="ARBA" id="ARBA00004167"/>
    </source>
</evidence>
<dbReference type="AlphaFoldDB" id="A0AAV1ELT0"/>
<evidence type="ECO:0000256" key="11">
    <source>
        <dbReference type="SAM" id="Phobius"/>
    </source>
</evidence>
<keyword evidence="7 14" id="KW-0675">Receptor</keyword>
<keyword evidence="3 12" id="KW-0732">Signal</keyword>
<dbReference type="Gene3D" id="3.10.100.10">
    <property type="entry name" value="Mannose-Binding Protein A, subunit A"/>
    <property type="match status" value="1"/>
</dbReference>
<reference evidence="14" key="1">
    <citation type="submission" date="2023-08" db="EMBL/GenBank/DDBJ databases">
        <authorList>
            <person name="Alioto T."/>
            <person name="Alioto T."/>
            <person name="Gomez Garrido J."/>
        </authorList>
    </citation>
    <scope>NUCLEOTIDE SEQUENCE</scope>
</reference>
<evidence type="ECO:0000256" key="9">
    <source>
        <dbReference type="PROSITE-ProRule" id="PRU00323"/>
    </source>
</evidence>
<feature type="transmembrane region" description="Helical" evidence="11">
    <location>
        <begin position="198"/>
        <end position="218"/>
    </location>
</feature>
<evidence type="ECO:0000256" key="8">
    <source>
        <dbReference type="ARBA" id="ARBA00023180"/>
    </source>
</evidence>
<comment type="caution">
    <text evidence="9">Lacks conserved residue(s) required for the propagation of feature annotation.</text>
</comment>
<keyword evidence="2 11" id="KW-0812">Transmembrane</keyword>
<feature type="domain" description="Link" evidence="13">
    <location>
        <begin position="42"/>
        <end position="133"/>
    </location>
</feature>
<proteinExistence type="predicted"/>
<evidence type="ECO:0000313" key="14">
    <source>
        <dbReference type="EMBL" id="CAJ1049659.1"/>
    </source>
</evidence>
<keyword evidence="6 9" id="KW-1015">Disulfide bond</keyword>
<gene>
    <name evidence="14" type="ORF">XNOV1_A003892</name>
</gene>
<dbReference type="SMART" id="SM00445">
    <property type="entry name" value="LINK"/>
    <property type="match status" value="1"/>
</dbReference>
<dbReference type="PROSITE" id="PS01241">
    <property type="entry name" value="LINK_1"/>
    <property type="match status" value="1"/>
</dbReference>
<feature type="region of interest" description="Disordered" evidence="10">
    <location>
        <begin position="147"/>
        <end position="175"/>
    </location>
</feature>
<dbReference type="Proteomes" id="UP001178508">
    <property type="component" value="Chromosome 1"/>
</dbReference>
<dbReference type="SUPFAM" id="SSF56436">
    <property type="entry name" value="C-type lectin-like"/>
    <property type="match status" value="1"/>
</dbReference>
<sequence>MIWLSLTLLLSITQVISGRKIDKGHIRAFPGANQSIAGVFQVTYYNHKNHAEYAYNASDARQLCLSLGVNIASKTDVQTALSRGLETCRYGWIDEHFAVIPRSKALAICGKNQTGLVAWRASVTKKFDVFCFNETDAAIQLKDITTPSPQSTSKTVSSTNTPQSTSSVFPSLTPETLGNEVEPVRYVGKKQSSSGGKAILITTTCALLLLAVILFAYFTSNHADIKQKQQEEYIETEEWTCVKVVQEPQAASEEEESIEESDDSS</sequence>
<name>A0AAV1ELT0_XYRNO</name>